<sequence length="153" mass="17630">MRYQTASIDDIDTLIKTRIQVLRAANKLNDDVDMSMIEQESYKYYKHSLANGTHIAYLVYKNALFVGAGGVSFYRVMPTYENPSGEKAYIMNMYTVPQYRKQGIAIKMLDCLVKEAKSRHITFISLEATTMGKPLYKKYGFVEMEHEMCLPIL</sequence>
<accession>A0A1H7C507</accession>
<evidence type="ECO:0000313" key="3">
    <source>
        <dbReference type="Proteomes" id="UP000199662"/>
    </source>
</evidence>
<dbReference type="InterPro" id="IPR000182">
    <property type="entry name" value="GNAT_dom"/>
</dbReference>
<evidence type="ECO:0000259" key="1">
    <source>
        <dbReference type="PROSITE" id="PS51186"/>
    </source>
</evidence>
<dbReference type="PROSITE" id="PS51186">
    <property type="entry name" value="GNAT"/>
    <property type="match status" value="1"/>
</dbReference>
<dbReference type="GO" id="GO:0016747">
    <property type="term" value="F:acyltransferase activity, transferring groups other than amino-acyl groups"/>
    <property type="evidence" value="ECO:0007669"/>
    <property type="project" value="InterPro"/>
</dbReference>
<dbReference type="InterPro" id="IPR016181">
    <property type="entry name" value="Acyl_CoA_acyltransferase"/>
</dbReference>
<keyword evidence="3" id="KW-1185">Reference proteome</keyword>
<keyword evidence="2" id="KW-0808">Transferase</keyword>
<dbReference type="Gene3D" id="3.40.630.30">
    <property type="match status" value="1"/>
</dbReference>
<protein>
    <submittedName>
        <fullName evidence="2">Acetyltransferase (GNAT) domain-containing protein</fullName>
    </submittedName>
</protein>
<dbReference type="SUPFAM" id="SSF55729">
    <property type="entry name" value="Acyl-CoA N-acyltransferases (Nat)"/>
    <property type="match status" value="1"/>
</dbReference>
<dbReference type="EMBL" id="FNZK01000019">
    <property type="protein sequence ID" value="SEJ84526.1"/>
    <property type="molecule type" value="Genomic_DNA"/>
</dbReference>
<name>A0A1H7C507_9FIRM</name>
<organism evidence="2 3">
    <name type="scientific">Propionispira arboris</name>
    <dbReference type="NCBI Taxonomy" id="84035"/>
    <lineage>
        <taxon>Bacteria</taxon>
        <taxon>Bacillati</taxon>
        <taxon>Bacillota</taxon>
        <taxon>Negativicutes</taxon>
        <taxon>Selenomonadales</taxon>
        <taxon>Selenomonadaceae</taxon>
        <taxon>Propionispira</taxon>
    </lineage>
</organism>
<dbReference type="Proteomes" id="UP000199662">
    <property type="component" value="Unassembled WGS sequence"/>
</dbReference>
<dbReference type="STRING" id="84035.SAMN05660742_11963"/>
<reference evidence="2 3" key="1">
    <citation type="submission" date="2016-10" db="EMBL/GenBank/DDBJ databases">
        <authorList>
            <person name="de Groot N.N."/>
        </authorList>
    </citation>
    <scope>NUCLEOTIDE SEQUENCE [LARGE SCALE GENOMIC DNA]</scope>
    <source>
        <strain evidence="2 3">DSM 2179</strain>
    </source>
</reference>
<feature type="domain" description="N-acetyltransferase" evidence="1">
    <location>
        <begin position="1"/>
        <end position="153"/>
    </location>
</feature>
<dbReference type="CDD" id="cd04301">
    <property type="entry name" value="NAT_SF"/>
    <property type="match status" value="1"/>
</dbReference>
<dbReference type="AlphaFoldDB" id="A0A1H7C507"/>
<proteinExistence type="predicted"/>
<evidence type="ECO:0000313" key="2">
    <source>
        <dbReference type="EMBL" id="SEJ84526.1"/>
    </source>
</evidence>
<dbReference type="Pfam" id="PF13673">
    <property type="entry name" value="Acetyltransf_10"/>
    <property type="match status" value="1"/>
</dbReference>
<gene>
    <name evidence="2" type="ORF">SAMN05660742_11963</name>
</gene>
<dbReference type="RefSeq" id="WP_019554620.1">
    <property type="nucleotide sequence ID" value="NZ_FNZK01000019.1"/>
</dbReference>